<dbReference type="EMBL" id="AGBW02011334">
    <property type="protein sequence ID" value="OWR46808.1"/>
    <property type="molecule type" value="Genomic_DNA"/>
</dbReference>
<comment type="caution">
    <text evidence="2">The sequence shown here is derived from an EMBL/GenBank/DDBJ whole genome shotgun (WGS) entry which is preliminary data.</text>
</comment>
<keyword evidence="1" id="KW-0732">Signal</keyword>
<evidence type="ECO:0000313" key="2">
    <source>
        <dbReference type="EMBL" id="OWR46808.1"/>
    </source>
</evidence>
<feature type="chain" id="PRO_5011110948" evidence="1">
    <location>
        <begin position="19"/>
        <end position="114"/>
    </location>
</feature>
<accession>A0A212EZ81</accession>
<reference evidence="2 3" key="1">
    <citation type="journal article" date="2011" name="Cell">
        <title>The monarch butterfly genome yields insights into long-distance migration.</title>
        <authorList>
            <person name="Zhan S."/>
            <person name="Merlin C."/>
            <person name="Boore J.L."/>
            <person name="Reppert S.M."/>
        </authorList>
    </citation>
    <scope>NUCLEOTIDE SEQUENCE [LARGE SCALE GENOMIC DNA]</scope>
    <source>
        <strain evidence="2">F-2</strain>
    </source>
</reference>
<keyword evidence="3" id="KW-1185">Reference proteome</keyword>
<dbReference type="Proteomes" id="UP000007151">
    <property type="component" value="Unassembled WGS sequence"/>
</dbReference>
<protein>
    <submittedName>
        <fullName evidence="2">Uncharacterized protein</fullName>
    </submittedName>
</protein>
<evidence type="ECO:0000256" key="1">
    <source>
        <dbReference type="SAM" id="SignalP"/>
    </source>
</evidence>
<dbReference type="eggNOG" id="ENOG502SF2H">
    <property type="taxonomic scope" value="Eukaryota"/>
</dbReference>
<feature type="signal peptide" evidence="1">
    <location>
        <begin position="1"/>
        <end position="18"/>
    </location>
</feature>
<dbReference type="AlphaFoldDB" id="A0A212EZ81"/>
<proteinExistence type="predicted"/>
<name>A0A212EZ81_DANPL</name>
<dbReference type="InterPro" id="IPR032134">
    <property type="entry name" value="DUF4816"/>
</dbReference>
<dbReference type="KEGG" id="dpl:KGM_206156"/>
<gene>
    <name evidence="2" type="ORF">KGM_206156</name>
</gene>
<dbReference type="InParanoid" id="A0A212EZ81"/>
<evidence type="ECO:0000313" key="3">
    <source>
        <dbReference type="Proteomes" id="UP000007151"/>
    </source>
</evidence>
<sequence>MSVRLLILGVLLLHYVSSENDQSTKPSVELTGNLIDRSSRVHDKSPNFQGFWKKKFIWRPRWVKTWQEKKIYIAVWKRMWGPAEIKEWVPVAKPPPGWIKNGNGGHFIKVGLPH</sequence>
<organism evidence="2 3">
    <name type="scientific">Danaus plexippus plexippus</name>
    <dbReference type="NCBI Taxonomy" id="278856"/>
    <lineage>
        <taxon>Eukaryota</taxon>
        <taxon>Metazoa</taxon>
        <taxon>Ecdysozoa</taxon>
        <taxon>Arthropoda</taxon>
        <taxon>Hexapoda</taxon>
        <taxon>Insecta</taxon>
        <taxon>Pterygota</taxon>
        <taxon>Neoptera</taxon>
        <taxon>Endopterygota</taxon>
        <taxon>Lepidoptera</taxon>
        <taxon>Glossata</taxon>
        <taxon>Ditrysia</taxon>
        <taxon>Papilionoidea</taxon>
        <taxon>Nymphalidae</taxon>
        <taxon>Danainae</taxon>
        <taxon>Danaini</taxon>
        <taxon>Danaina</taxon>
        <taxon>Danaus</taxon>
        <taxon>Danaus</taxon>
    </lineage>
</organism>
<dbReference type="Pfam" id="PF16086">
    <property type="entry name" value="DUF4816"/>
    <property type="match status" value="1"/>
</dbReference>